<dbReference type="Proteomes" id="UP000199462">
    <property type="component" value="Unassembled WGS sequence"/>
</dbReference>
<dbReference type="RefSeq" id="WP_177214958.1">
    <property type="nucleotide sequence ID" value="NZ_FOYX01000002.1"/>
</dbReference>
<name>A0A1I6JC66_9FLAO</name>
<organism evidence="1 2">
    <name type="scientific">Maribacter stanieri</name>
    <dbReference type="NCBI Taxonomy" id="440514"/>
    <lineage>
        <taxon>Bacteria</taxon>
        <taxon>Pseudomonadati</taxon>
        <taxon>Bacteroidota</taxon>
        <taxon>Flavobacteriia</taxon>
        <taxon>Flavobacteriales</taxon>
        <taxon>Flavobacteriaceae</taxon>
        <taxon>Maribacter</taxon>
    </lineage>
</organism>
<dbReference type="PANTHER" id="PTHR23244">
    <property type="entry name" value="KELCH REPEAT DOMAIN"/>
    <property type="match status" value="1"/>
</dbReference>
<reference evidence="2" key="1">
    <citation type="submission" date="2016-10" db="EMBL/GenBank/DDBJ databases">
        <authorList>
            <person name="Varghese N."/>
            <person name="Submissions S."/>
        </authorList>
    </citation>
    <scope>NUCLEOTIDE SEQUENCE [LARGE SCALE GENOMIC DNA]</scope>
    <source>
        <strain evidence="2">DSM 19891</strain>
    </source>
</reference>
<protein>
    <submittedName>
        <fullName evidence="1">Kelch motif-containing protein</fullName>
    </submittedName>
</protein>
<dbReference type="InterPro" id="IPR006652">
    <property type="entry name" value="Kelch_1"/>
</dbReference>
<dbReference type="Pfam" id="PF01344">
    <property type="entry name" value="Kelch_1"/>
    <property type="match status" value="1"/>
</dbReference>
<dbReference type="InterPro" id="IPR015915">
    <property type="entry name" value="Kelch-typ_b-propeller"/>
</dbReference>
<dbReference type="STRING" id="440514.SAMN04488010_2576"/>
<accession>A0A1I6JC66</accession>
<dbReference type="SUPFAM" id="SSF117281">
    <property type="entry name" value="Kelch motif"/>
    <property type="match status" value="2"/>
</dbReference>
<dbReference type="Pfam" id="PF24681">
    <property type="entry name" value="Kelch_KLHDC2_KLHL20_DRC7"/>
    <property type="match status" value="1"/>
</dbReference>
<gene>
    <name evidence="1" type="ORF">SAMN04488010_2576</name>
</gene>
<sequence>MKTKKMYLVLFSFITLSSTFINCRNDDDKVILEEGETPNQQDKTVNQAPDDFELIAVIDGATDVDVMPNFLWNAAVDPDGDSISYELFVDENNNPTTSLANTINETNFTLEERLPLNQDLFWKVVAIDSEGNTTSSETFSFTTRNLHIPETPVTASAAFSERRDHASVVFDNKMWVIGGYDGFSHLNDIWLSTDGETWTQVTAEAPFHKRRFHSTVVFDNKIWVMGGHNGSDILTDIWQSSDGENWTLVTGALPFNISYDQSVIAFQNKLWVIGSGSGPAKSMNTIWQSSDGETWTSVDSQITFTDRFGFATLVFDNKIWIIGGNGAGAENFNTPLNDTWQSSDGKIWNQVNANTLFSGRKGHTSVVFDDKMWIIGGFDGSSRVNDIWQSADGETWTQVIKEGPYTGRLEYTPISFNNKIWIIGGSTGSALLNDVWSMD</sequence>
<proteinExistence type="predicted"/>
<evidence type="ECO:0000313" key="1">
    <source>
        <dbReference type="EMBL" id="SFR76597.1"/>
    </source>
</evidence>
<dbReference type="Gene3D" id="2.120.10.80">
    <property type="entry name" value="Kelch-type beta propeller"/>
    <property type="match status" value="2"/>
</dbReference>
<keyword evidence="2" id="KW-1185">Reference proteome</keyword>
<evidence type="ECO:0000313" key="2">
    <source>
        <dbReference type="Proteomes" id="UP000199462"/>
    </source>
</evidence>
<dbReference type="EMBL" id="FOYX01000002">
    <property type="protein sequence ID" value="SFR76597.1"/>
    <property type="molecule type" value="Genomic_DNA"/>
</dbReference>
<dbReference type="AlphaFoldDB" id="A0A1I6JC66"/>